<dbReference type="GO" id="GO:0016811">
    <property type="term" value="F:hydrolase activity, acting on carbon-nitrogen (but not peptide) bonds, in linear amides"/>
    <property type="evidence" value="ECO:0007669"/>
    <property type="project" value="InterPro"/>
</dbReference>
<protein>
    <submittedName>
        <fullName evidence="2">Amidohydrolase family protein</fullName>
    </submittedName>
</protein>
<dbReference type="AlphaFoldDB" id="A0A6B1DS98"/>
<gene>
    <name evidence="2" type="ORF">F4Y08_09635</name>
</gene>
<accession>A0A6B1DS98</accession>
<dbReference type="PANTHER" id="PTHR11647:SF1">
    <property type="entry name" value="COLLAPSIN RESPONSE MEDIATOR PROTEIN"/>
    <property type="match status" value="1"/>
</dbReference>
<name>A0A6B1DS98_9CHLR</name>
<evidence type="ECO:0000313" key="2">
    <source>
        <dbReference type="EMBL" id="MYD90579.1"/>
    </source>
</evidence>
<sequence>MPGTLIRGGTVIDGTGDKPRVADVHIADDKITAIGRLSAQPGDTVVDANGSWVTPGFIDVHTHMDGWLIKTPLIESKLRQGFTTEVIMSDGISYAPVSRQNAGEWIYYLKGLNALQQEDYANWESIADYMSLVDGCNAQNTLAQVPYANVRVLVCGWGQSAPDDYQTLEIQDRIAQAMDEGACGLSTGLDYVAQCWADTDELVRAAEAIAGFGGVYATHVRYKHGTLAGMQEAVRIGVQSGAKVHISHLKGNSEQERDQLLEYIDNKAVHEVDFTFDVYPYLPGSTMLNYLMPYEAWRNGPLGVMSALTSRRLRDGVTQAAASSRLELDSMVIAWVPGKGNTCWQGATLQAYVDASGKPAGDALCDFLIEENLAVLLVFHRGADELADAFLQHPCFLLGTDGILHPGGHVHPRQYGSAPRMLDTLIARGVLSLEQAVHSMTGRSADRFGLRNRGRIAEGYFADLLVIDPQRFKERNGFDNPVVLAEGLDHMWINGQPVISSGNLMDSTGDRFPGRALRYQPA</sequence>
<dbReference type="InterPro" id="IPR032466">
    <property type="entry name" value="Metal_Hydrolase"/>
</dbReference>
<organism evidence="2">
    <name type="scientific">Caldilineaceae bacterium SB0662_bin_9</name>
    <dbReference type="NCBI Taxonomy" id="2605258"/>
    <lineage>
        <taxon>Bacteria</taxon>
        <taxon>Bacillati</taxon>
        <taxon>Chloroflexota</taxon>
        <taxon>Caldilineae</taxon>
        <taxon>Caldilineales</taxon>
        <taxon>Caldilineaceae</taxon>
    </lineage>
</organism>
<dbReference type="SUPFAM" id="SSF51556">
    <property type="entry name" value="Metallo-dependent hydrolases"/>
    <property type="match status" value="1"/>
</dbReference>
<keyword evidence="2" id="KW-0378">Hydrolase</keyword>
<dbReference type="InterPro" id="IPR023100">
    <property type="entry name" value="D-aminoacylase_insert_dom_sf"/>
</dbReference>
<feature type="domain" description="Amidohydrolase 3" evidence="1">
    <location>
        <begin position="45"/>
        <end position="226"/>
    </location>
</feature>
<dbReference type="Pfam" id="PF07969">
    <property type="entry name" value="Amidohydro_3"/>
    <property type="match status" value="2"/>
</dbReference>
<comment type="caution">
    <text evidence="2">The sequence shown here is derived from an EMBL/GenBank/DDBJ whole genome shotgun (WGS) entry which is preliminary data.</text>
</comment>
<dbReference type="Gene3D" id="3.20.20.140">
    <property type="entry name" value="Metal-dependent hydrolases"/>
    <property type="match status" value="2"/>
</dbReference>
<reference evidence="2" key="1">
    <citation type="submission" date="2019-09" db="EMBL/GenBank/DDBJ databases">
        <title>Characterisation of the sponge microbiome using genome-centric metagenomics.</title>
        <authorList>
            <person name="Engelberts J.P."/>
            <person name="Robbins S.J."/>
            <person name="De Goeij J.M."/>
            <person name="Aranda M."/>
            <person name="Bell S.C."/>
            <person name="Webster N.S."/>
        </authorList>
    </citation>
    <scope>NUCLEOTIDE SEQUENCE</scope>
    <source>
        <strain evidence="2">SB0662_bin_9</strain>
    </source>
</reference>
<feature type="domain" description="Amidohydrolase 3" evidence="1">
    <location>
        <begin position="398"/>
        <end position="499"/>
    </location>
</feature>
<dbReference type="InterPro" id="IPR050378">
    <property type="entry name" value="Metallo-dep_Hydrolases_sf"/>
</dbReference>
<dbReference type="SUPFAM" id="SSF51338">
    <property type="entry name" value="Composite domain of metallo-dependent hydrolases"/>
    <property type="match status" value="1"/>
</dbReference>
<dbReference type="Gene3D" id="2.30.40.10">
    <property type="entry name" value="Urease, subunit C, domain 1"/>
    <property type="match status" value="2"/>
</dbReference>
<dbReference type="PANTHER" id="PTHR11647">
    <property type="entry name" value="HYDRANTOINASE/DIHYDROPYRIMIDINASE FAMILY MEMBER"/>
    <property type="match status" value="1"/>
</dbReference>
<evidence type="ECO:0000259" key="1">
    <source>
        <dbReference type="Pfam" id="PF07969"/>
    </source>
</evidence>
<dbReference type="EMBL" id="VXPY01000069">
    <property type="protein sequence ID" value="MYD90579.1"/>
    <property type="molecule type" value="Genomic_DNA"/>
</dbReference>
<proteinExistence type="predicted"/>
<dbReference type="Gene3D" id="3.30.1490.130">
    <property type="entry name" value="D-aminoacylase. Domain 3"/>
    <property type="match status" value="1"/>
</dbReference>
<dbReference type="InterPro" id="IPR013108">
    <property type="entry name" value="Amidohydro_3"/>
</dbReference>
<dbReference type="InterPro" id="IPR011059">
    <property type="entry name" value="Metal-dep_hydrolase_composite"/>
</dbReference>